<accession>A0A7X5ZQH4</accession>
<comment type="caution">
    <text evidence="2">The sequence shown here is derived from an EMBL/GenBank/DDBJ whole genome shotgun (WGS) entry which is preliminary data.</text>
</comment>
<dbReference type="Pfam" id="PF00258">
    <property type="entry name" value="Flavodoxin_1"/>
    <property type="match status" value="1"/>
</dbReference>
<dbReference type="Gene3D" id="3.40.50.360">
    <property type="match status" value="1"/>
</dbReference>
<name>A0A7X5ZQH4_9PSEU</name>
<dbReference type="Proteomes" id="UP000545493">
    <property type="component" value="Unassembled WGS sequence"/>
</dbReference>
<dbReference type="RefSeq" id="WP_167169716.1">
    <property type="nucleotide sequence ID" value="NZ_JAAOYM010000001.1"/>
</dbReference>
<dbReference type="EMBL" id="JAAOYM010000001">
    <property type="protein sequence ID" value="NIJ11843.1"/>
    <property type="molecule type" value="Genomic_DNA"/>
</dbReference>
<gene>
    <name evidence="2" type="ORF">FHU38_002187</name>
</gene>
<dbReference type="AlphaFoldDB" id="A0A7X5ZQH4"/>
<reference evidence="2 3" key="1">
    <citation type="submission" date="2020-03" db="EMBL/GenBank/DDBJ databases">
        <title>Sequencing the genomes of 1000 actinobacteria strains.</title>
        <authorList>
            <person name="Klenk H.-P."/>
        </authorList>
    </citation>
    <scope>NUCLEOTIDE SEQUENCE [LARGE SCALE GENOMIC DNA]</scope>
    <source>
        <strain evidence="2 3">DSM 45685</strain>
    </source>
</reference>
<dbReference type="SUPFAM" id="SSF52218">
    <property type="entry name" value="Flavoproteins"/>
    <property type="match status" value="1"/>
</dbReference>
<dbReference type="GO" id="GO:0009055">
    <property type="term" value="F:electron transfer activity"/>
    <property type="evidence" value="ECO:0007669"/>
    <property type="project" value="InterPro"/>
</dbReference>
<dbReference type="PROSITE" id="PS00201">
    <property type="entry name" value="FLAVODOXIN"/>
    <property type="match status" value="1"/>
</dbReference>
<dbReference type="GO" id="GO:0010181">
    <property type="term" value="F:FMN binding"/>
    <property type="evidence" value="ECO:0007669"/>
    <property type="project" value="InterPro"/>
</dbReference>
<dbReference type="InterPro" id="IPR001226">
    <property type="entry name" value="Flavodoxin_CS"/>
</dbReference>
<dbReference type="PROSITE" id="PS50902">
    <property type="entry name" value="FLAVODOXIN_LIKE"/>
    <property type="match status" value="1"/>
</dbReference>
<evidence type="ECO:0000259" key="1">
    <source>
        <dbReference type="PROSITE" id="PS50902"/>
    </source>
</evidence>
<evidence type="ECO:0000313" key="3">
    <source>
        <dbReference type="Proteomes" id="UP000545493"/>
    </source>
</evidence>
<keyword evidence="3" id="KW-1185">Reference proteome</keyword>
<dbReference type="InterPro" id="IPR008254">
    <property type="entry name" value="Flavodoxin/NO_synth"/>
</dbReference>
<dbReference type="InterPro" id="IPR029039">
    <property type="entry name" value="Flavoprotein-like_sf"/>
</dbReference>
<organism evidence="2 3">
    <name type="scientific">Saccharomonospora amisosensis</name>
    <dbReference type="NCBI Taxonomy" id="1128677"/>
    <lineage>
        <taxon>Bacteria</taxon>
        <taxon>Bacillati</taxon>
        <taxon>Actinomycetota</taxon>
        <taxon>Actinomycetes</taxon>
        <taxon>Pseudonocardiales</taxon>
        <taxon>Pseudonocardiaceae</taxon>
        <taxon>Saccharomonospora</taxon>
    </lineage>
</organism>
<evidence type="ECO:0000313" key="2">
    <source>
        <dbReference type="EMBL" id="NIJ11843.1"/>
    </source>
</evidence>
<proteinExistence type="predicted"/>
<protein>
    <recommendedName>
        <fullName evidence="1">Flavodoxin-like domain-containing protein</fullName>
    </recommendedName>
</protein>
<sequence length="168" mass="18221">MRALVVYESMYGNTRSIARAVATELSEHMDTDVVEVGDAPEVVGQDVDLLVVGAPTHAFGMSRESTRQDAAKQGSEPLVSRKFGMREWLERLSVTSDLAAAAFDTKLSKPWLPGSAARAAAKRLRKLGCRLVIRPQNFYVDGSLGPLVEGEIERARGWAGQLAGVRHG</sequence>
<feature type="domain" description="Flavodoxin-like" evidence="1">
    <location>
        <begin position="3"/>
        <end position="163"/>
    </location>
</feature>